<comment type="caution">
    <text evidence="1">The sequence shown here is derived from an EMBL/GenBank/DDBJ whole genome shotgun (WGS) entry which is preliminary data.</text>
</comment>
<evidence type="ECO:0008006" key="3">
    <source>
        <dbReference type="Google" id="ProtNLM"/>
    </source>
</evidence>
<protein>
    <recommendedName>
        <fullName evidence="3">F-box domain-containing protein</fullName>
    </recommendedName>
</protein>
<reference evidence="1 2" key="1">
    <citation type="submission" date="2019-10" db="EMBL/GenBank/DDBJ databases">
        <authorList>
            <person name="Palmer J.M."/>
        </authorList>
    </citation>
    <scope>NUCLEOTIDE SEQUENCE [LARGE SCALE GENOMIC DNA]</scope>
    <source>
        <strain evidence="1 2">TWF694</strain>
    </source>
</reference>
<name>A0AAV9XK37_9PEZI</name>
<dbReference type="EMBL" id="JAVHJO010000002">
    <property type="protein sequence ID" value="KAK6542447.1"/>
    <property type="molecule type" value="Genomic_DNA"/>
</dbReference>
<organism evidence="1 2">
    <name type="scientific">Orbilia ellipsospora</name>
    <dbReference type="NCBI Taxonomy" id="2528407"/>
    <lineage>
        <taxon>Eukaryota</taxon>
        <taxon>Fungi</taxon>
        <taxon>Dikarya</taxon>
        <taxon>Ascomycota</taxon>
        <taxon>Pezizomycotina</taxon>
        <taxon>Orbiliomycetes</taxon>
        <taxon>Orbiliales</taxon>
        <taxon>Orbiliaceae</taxon>
        <taxon>Orbilia</taxon>
    </lineage>
</organism>
<dbReference type="SUPFAM" id="SSF52047">
    <property type="entry name" value="RNI-like"/>
    <property type="match status" value="1"/>
</dbReference>
<dbReference type="Proteomes" id="UP001365542">
    <property type="component" value="Unassembled WGS sequence"/>
</dbReference>
<gene>
    <name evidence="1" type="ORF">TWF694_006400</name>
</gene>
<dbReference type="InterPro" id="IPR032675">
    <property type="entry name" value="LRR_dom_sf"/>
</dbReference>
<sequence length="657" mass="75526">MESWYGLLAAFYPFELPKDYETIVNSSRFNESTTSSSLATLLSSFDSHNNPILVDRHEILSLTSRDSPRDLEICTISSLRNSVRLAPISFGVIIILTNVKLPHQDLRNLALSCWTVRDFVAPILYRVLRLHYDASPEAQGLRNDEIDAVFQISASTFQNFKRFNIKTTDDFLGLRDDNTDAKSQHSPARKAIALVDKILNKFGDGQLESLRFETETSVATLAHILRTQYNLRDLHIGDFYEQKYTPFKQQFRIPPLLSAKHEIQLESLAFAEIQPQMLSTMRGVLRQTSRSLKRLQIGHPEYRNDPDLDHWASWRTRWPHQLPIEEILREGRDETLKLGEVFGLPALEQLYVLNDTESTRLLEFLIFVTDNGEPYAKLTRLRLSACYYDTILVEKVTSKAPNIQSLQISVCNFPLATVESILPSTKPLHTLQISRCFDADLTDWLPVNFHRQSLRRLWLECTYNCDPNLCPSMSKFWDATINPYPLSSENWPVLEELAIGYPGWERIPTINSLKVLRILLDRQEIADQDGNETDNEIQAEECFRECIKDYAEKLCQQFNNNEEPPQLRIVVLERANDTCIRSNAHLPCYFVINYKRDEKLKTWAPKIVTNPRSVVSQVALMIGSSSYLLGSGPPAPERFWEDNWDAYNNGKSELDAA</sequence>
<evidence type="ECO:0000313" key="2">
    <source>
        <dbReference type="Proteomes" id="UP001365542"/>
    </source>
</evidence>
<dbReference type="AlphaFoldDB" id="A0AAV9XK37"/>
<keyword evidence="2" id="KW-1185">Reference proteome</keyword>
<dbReference type="Gene3D" id="3.80.10.10">
    <property type="entry name" value="Ribonuclease Inhibitor"/>
    <property type="match status" value="1"/>
</dbReference>
<accession>A0AAV9XK37</accession>
<proteinExistence type="predicted"/>
<evidence type="ECO:0000313" key="1">
    <source>
        <dbReference type="EMBL" id="KAK6542447.1"/>
    </source>
</evidence>